<protein>
    <submittedName>
        <fullName evidence="1">Uncharacterized protein</fullName>
    </submittedName>
</protein>
<dbReference type="InterPro" id="IPR047880">
    <property type="entry name" value="MafI-like"/>
</dbReference>
<dbReference type="NCBIfam" id="NF033691">
    <property type="entry name" value="immunity_MafI"/>
    <property type="match status" value="1"/>
</dbReference>
<reference evidence="1" key="1">
    <citation type="submission" date="2023-03" db="EMBL/GenBank/DDBJ databases">
        <title>Actinoallomurus iriomotensis NBRC 103684.</title>
        <authorList>
            <person name="Ichikawa N."/>
            <person name="Sato H."/>
            <person name="Tonouchi N."/>
        </authorList>
    </citation>
    <scope>NUCLEOTIDE SEQUENCE</scope>
    <source>
        <strain evidence="1">NBRC 103684</strain>
    </source>
</reference>
<keyword evidence="2" id="KW-1185">Reference proteome</keyword>
<dbReference type="AlphaFoldDB" id="A0A9W6W6C8"/>
<evidence type="ECO:0000313" key="1">
    <source>
        <dbReference type="EMBL" id="GLY90921.1"/>
    </source>
</evidence>
<proteinExistence type="predicted"/>
<name>A0A9W6W6C8_9ACTN</name>
<sequence length="104" mass="11819">MAIGLFRTHEEYIELRRWESRLAALLESLADRLDAVERKDAAEYLAHGEYGLLIEFVADWLGEDERPVTDDERTELVAVAGELGEQVRDRVGRSLSYPVSEGRA</sequence>
<dbReference type="RefSeq" id="WP_285582164.1">
    <property type="nucleotide sequence ID" value="NZ_BSTK01000018.1"/>
</dbReference>
<accession>A0A9W6W6C8</accession>
<organism evidence="1 2">
    <name type="scientific">Actinoallomurus iriomotensis</name>
    <dbReference type="NCBI Taxonomy" id="478107"/>
    <lineage>
        <taxon>Bacteria</taxon>
        <taxon>Bacillati</taxon>
        <taxon>Actinomycetota</taxon>
        <taxon>Actinomycetes</taxon>
        <taxon>Streptosporangiales</taxon>
        <taxon>Thermomonosporaceae</taxon>
        <taxon>Actinoallomurus</taxon>
    </lineage>
</organism>
<gene>
    <name evidence="1" type="ORF">Airi02_088500</name>
</gene>
<comment type="caution">
    <text evidence="1">The sequence shown here is derived from an EMBL/GenBank/DDBJ whole genome shotgun (WGS) entry which is preliminary data.</text>
</comment>
<dbReference type="Proteomes" id="UP001165074">
    <property type="component" value="Unassembled WGS sequence"/>
</dbReference>
<dbReference type="EMBL" id="BSTK01000018">
    <property type="protein sequence ID" value="GLY90921.1"/>
    <property type="molecule type" value="Genomic_DNA"/>
</dbReference>
<evidence type="ECO:0000313" key="2">
    <source>
        <dbReference type="Proteomes" id="UP001165074"/>
    </source>
</evidence>